<dbReference type="Pfam" id="PF02992">
    <property type="entry name" value="Transposase_21"/>
    <property type="match status" value="1"/>
</dbReference>
<evidence type="ECO:0008006" key="5">
    <source>
        <dbReference type="Google" id="ProtNLM"/>
    </source>
</evidence>
<feature type="domain" description="Transposase-associated" evidence="2">
    <location>
        <begin position="5"/>
        <end position="83"/>
    </location>
</feature>
<dbReference type="InterPro" id="IPR029480">
    <property type="entry name" value="Transpos_assoc"/>
</dbReference>
<organism evidence="3 4">
    <name type="scientific">Paspalum notatum var. saurae</name>
    <dbReference type="NCBI Taxonomy" id="547442"/>
    <lineage>
        <taxon>Eukaryota</taxon>
        <taxon>Viridiplantae</taxon>
        <taxon>Streptophyta</taxon>
        <taxon>Embryophyta</taxon>
        <taxon>Tracheophyta</taxon>
        <taxon>Spermatophyta</taxon>
        <taxon>Magnoliopsida</taxon>
        <taxon>Liliopsida</taxon>
        <taxon>Poales</taxon>
        <taxon>Poaceae</taxon>
        <taxon>PACMAD clade</taxon>
        <taxon>Panicoideae</taxon>
        <taxon>Andropogonodae</taxon>
        <taxon>Paspaleae</taxon>
        <taxon>Paspalinae</taxon>
        <taxon>Paspalum</taxon>
    </lineage>
</organism>
<accession>A0AAQ3PK23</accession>
<dbReference type="AlphaFoldDB" id="A0AAQ3PK23"/>
<evidence type="ECO:0000313" key="3">
    <source>
        <dbReference type="EMBL" id="WVZ51446.1"/>
    </source>
</evidence>
<evidence type="ECO:0000259" key="1">
    <source>
        <dbReference type="Pfam" id="PF13960"/>
    </source>
</evidence>
<reference evidence="3 4" key="1">
    <citation type="submission" date="2024-02" db="EMBL/GenBank/DDBJ databases">
        <title>High-quality chromosome-scale genome assembly of Pensacola bahiagrass (Paspalum notatum Flugge var. saurae).</title>
        <authorList>
            <person name="Vega J.M."/>
            <person name="Podio M."/>
            <person name="Orjuela J."/>
            <person name="Siena L.A."/>
            <person name="Pessino S.C."/>
            <person name="Combes M.C."/>
            <person name="Mariac C."/>
            <person name="Albertini E."/>
            <person name="Pupilli F."/>
            <person name="Ortiz J.P.A."/>
            <person name="Leblanc O."/>
        </authorList>
    </citation>
    <scope>NUCLEOTIDE SEQUENCE [LARGE SCALE GENOMIC DNA]</scope>
    <source>
        <strain evidence="3">R1</strain>
        <tissue evidence="3">Leaf</tissue>
    </source>
</reference>
<dbReference type="PANTHER" id="PTHR10775:SF183">
    <property type="entry name" value="TRANSPOSON, EN_SPM-LIKE, TRANSPOSASE-ASSOCIATED DOMAIN PROTEIN-RELATED"/>
    <property type="match status" value="1"/>
</dbReference>
<dbReference type="InterPro" id="IPR025452">
    <property type="entry name" value="DUF4218"/>
</dbReference>
<feature type="non-terminal residue" evidence="3">
    <location>
        <position position="1"/>
    </location>
</feature>
<dbReference type="InterPro" id="IPR004242">
    <property type="entry name" value="Transposase_21"/>
</dbReference>
<evidence type="ECO:0000259" key="2">
    <source>
        <dbReference type="Pfam" id="PF13963"/>
    </source>
</evidence>
<dbReference type="EMBL" id="CP144745">
    <property type="protein sequence ID" value="WVZ51446.1"/>
    <property type="molecule type" value="Genomic_DNA"/>
</dbReference>
<protein>
    <recommendedName>
        <fullName evidence="5">Transposase-associated domain-containing protein</fullName>
    </recommendedName>
</protein>
<proteinExistence type="predicted"/>
<dbReference type="Pfam" id="PF13963">
    <property type="entry name" value="Transpos_assoc"/>
    <property type="match status" value="1"/>
</dbReference>
<gene>
    <name evidence="3" type="ORF">U9M48_002593</name>
</gene>
<dbReference type="Proteomes" id="UP001341281">
    <property type="component" value="Chromosome 01"/>
</dbReference>
<sequence>MAEDRSWMYKRVLNGYISAEYLQGVKRFMSHALSRLEGQAEKRIRCPCTKCNNGQLHDKRIVQMHLCNKGFTENYLVWNRHGECESVESEAHESDVAYEAVDHMDEMQTKPLWENCEKHSQLSAVTRLLAIKSNHNISEACFDELLEVIREMLPEDAKLPKSFYRCKKVVEALRMPVQKIDVCKNDCMLYYKEHSKSRKCITCGEHRYVEGAALPENKKGTPHKVLRYLPIIPRLQNLYMSLKTAAQMTYHKDVLESEKRDNEGRRKKLAHPADGEAWKHTDNKYPEFAKKPRNVRLGLSTDGFTPFNHSVAPYSSWPVFIVPYNLPLALCMKSQNIFLNMPLIDELIQLWTEGVDTYDCSKKKNFVMRDALMGTVSDFPAYGMLCGWSTHGKLACPICMEDTKSFWLKFGGKPCWFDCHRCFLEIAHHFWRAKQKFTKDREENDGPLIRRSSREIYDRVMLLPQIQFGTKVQSQKIDGFGVTHNWVKRSIFWELPYWPDVLVRHNLDVIHIEKNVFDNVWNTIMDIPNRTKDNIKPRFDLANICSRNKELRMQQKPTGGWTKPKACYTLDKSQKKAVLRWIKNLKFPDGYASNLTRGVDINGGKIIGMKSPDCHIFMERLLPVAFCDFLPKDIWKCLAELSYFFRQLCAKEIDPEEMKRLEKEVPVLLCKFEQIFPPALVGGLVAYRWMYVFERELHNARKKVRNKARVEGSIVEGYRVEEVSNFMSLYFADHVRTKHTRVPRHDDGGFTASKSSLSIFSVPYRMIGKSTSRNMSREEWQAT</sequence>
<keyword evidence="4" id="KW-1185">Reference proteome</keyword>
<feature type="domain" description="DUF4218" evidence="1">
    <location>
        <begin position="680"/>
        <end position="745"/>
    </location>
</feature>
<dbReference type="PANTHER" id="PTHR10775">
    <property type="entry name" value="OS08G0208400 PROTEIN"/>
    <property type="match status" value="1"/>
</dbReference>
<evidence type="ECO:0000313" key="4">
    <source>
        <dbReference type="Proteomes" id="UP001341281"/>
    </source>
</evidence>
<name>A0AAQ3PK23_PASNO</name>
<dbReference type="Pfam" id="PF13960">
    <property type="entry name" value="DUF4218"/>
    <property type="match status" value="1"/>
</dbReference>